<dbReference type="CDD" id="cd00063">
    <property type="entry name" value="FN3"/>
    <property type="match status" value="1"/>
</dbReference>
<keyword evidence="3" id="KW-1185">Reference proteome</keyword>
<dbReference type="Gene3D" id="2.60.40.10">
    <property type="entry name" value="Immunoglobulins"/>
    <property type="match status" value="1"/>
</dbReference>
<dbReference type="EMBL" id="JBJKFK010003447">
    <property type="protein sequence ID" value="KAL3309899.1"/>
    <property type="molecule type" value="Genomic_DNA"/>
</dbReference>
<dbReference type="AlphaFoldDB" id="A0ABD2PQZ1"/>
<dbReference type="SUPFAM" id="SSF49265">
    <property type="entry name" value="Fibronectin type III"/>
    <property type="match status" value="2"/>
</dbReference>
<feature type="domain" description="Fibronectin type-III" evidence="1">
    <location>
        <begin position="1"/>
        <end position="90"/>
    </location>
</feature>
<protein>
    <recommendedName>
        <fullName evidence="1">Fibronectin type-III domain-containing protein</fullName>
    </recommendedName>
</protein>
<proteinExistence type="predicted"/>
<reference evidence="2 3" key="1">
    <citation type="submission" date="2024-11" db="EMBL/GenBank/DDBJ databases">
        <title>Adaptive evolution of stress response genes in parasites aligns with host niche diversity.</title>
        <authorList>
            <person name="Hahn C."/>
            <person name="Resl P."/>
        </authorList>
    </citation>
    <scope>NUCLEOTIDE SEQUENCE [LARGE SCALE GENOMIC DNA]</scope>
    <source>
        <strain evidence="2">EGGRZ-B1_66</strain>
        <tissue evidence="2">Body</tissue>
    </source>
</reference>
<dbReference type="InterPro" id="IPR003961">
    <property type="entry name" value="FN3_dom"/>
</dbReference>
<accession>A0ABD2PQZ1</accession>
<organism evidence="2 3">
    <name type="scientific">Cichlidogyrus casuarinus</name>
    <dbReference type="NCBI Taxonomy" id="1844966"/>
    <lineage>
        <taxon>Eukaryota</taxon>
        <taxon>Metazoa</taxon>
        <taxon>Spiralia</taxon>
        <taxon>Lophotrochozoa</taxon>
        <taxon>Platyhelminthes</taxon>
        <taxon>Monogenea</taxon>
        <taxon>Monopisthocotylea</taxon>
        <taxon>Dactylogyridea</taxon>
        <taxon>Ancyrocephalidae</taxon>
        <taxon>Cichlidogyrus</taxon>
    </lineage>
</organism>
<comment type="caution">
    <text evidence="2">The sequence shown here is derived from an EMBL/GenBank/DDBJ whole genome shotgun (WGS) entry which is preliminary data.</text>
</comment>
<gene>
    <name evidence="2" type="ORF">Ciccas_011548</name>
</gene>
<evidence type="ECO:0000313" key="3">
    <source>
        <dbReference type="Proteomes" id="UP001626550"/>
    </source>
</evidence>
<dbReference type="InterPro" id="IPR013783">
    <property type="entry name" value="Ig-like_fold"/>
</dbReference>
<dbReference type="PROSITE" id="PS50853">
    <property type="entry name" value="FN3"/>
    <property type="match status" value="1"/>
</dbReference>
<evidence type="ECO:0000313" key="2">
    <source>
        <dbReference type="EMBL" id="KAL3309899.1"/>
    </source>
</evidence>
<dbReference type="InterPro" id="IPR036116">
    <property type="entry name" value="FN3_sf"/>
</dbReference>
<dbReference type="Pfam" id="PF00041">
    <property type="entry name" value="fn3"/>
    <property type="match status" value="1"/>
</dbReference>
<dbReference type="Proteomes" id="UP001626550">
    <property type="component" value="Unassembled WGS sequence"/>
</dbReference>
<name>A0ABD2PQZ1_9PLAT</name>
<sequence length="411" mass="47670">MNLRFEQMSLNEGRIIWKPPEVQNGPIDGYQVEDDRKRLQSSSTKETSINVNELEPCSVYTFQVFAFNKGTDRGIGGGNGPKNRLEFKSALMGEFKPKFKIKKQQKNGDYFITWVNALPKNCMAKYSVYLDNRMMEETENEYIIVYNLEGNKTYSLKIAAAVDEQVILSKYWYFDLPAYVRDLTCTQIEGGIIIECKWREPSQLNGFLKNYFVQVNNGYSTEVKENRILLKDMNGKRFHDSKTYTIHVRGLTVDYGEVTTAQFQTMDGQYSQEVMDDLIYAIGDGLNVNRLNESSLTLNFSEFGQAWSYDLQKITLYILNQTNYLPTDTCLTSEYQDPCQAARESGAQCWEVPLQQEKFSNELFVWRNEDPNLPMLALGMHLQLRFYYKNNPLCWTASEIFEIGYRNSSEK</sequence>
<evidence type="ECO:0000259" key="1">
    <source>
        <dbReference type="PROSITE" id="PS50853"/>
    </source>
</evidence>